<dbReference type="EMBL" id="MQVX01000001">
    <property type="protein sequence ID" value="PQJ16778.1"/>
    <property type="molecule type" value="Genomic_DNA"/>
</dbReference>
<keyword evidence="1" id="KW-0812">Transmembrane</keyword>
<dbReference type="RefSeq" id="WP_105002431.1">
    <property type="nucleotide sequence ID" value="NZ_MQVX01000001.1"/>
</dbReference>
<protein>
    <submittedName>
        <fullName evidence="2">Uncharacterized protein</fullName>
    </submittedName>
</protein>
<dbReference type="AlphaFoldDB" id="A0A2S7TB88"/>
<feature type="transmembrane region" description="Helical" evidence="1">
    <location>
        <begin position="68"/>
        <end position="87"/>
    </location>
</feature>
<proteinExistence type="predicted"/>
<dbReference type="OrthoDB" id="1144067at2"/>
<evidence type="ECO:0000313" key="2">
    <source>
        <dbReference type="EMBL" id="PQJ16778.1"/>
    </source>
</evidence>
<sequence>MVQFKKNKINYLLLSLLFDGIGMISYIIPGVGEVIDVIWAPTAGWLMTKMYKGNAGKAAGIFATVEELIPGMDIIPTFTLMWIYTFVVSDKGKDKKTVEV</sequence>
<dbReference type="Proteomes" id="UP000239366">
    <property type="component" value="Unassembled WGS sequence"/>
</dbReference>
<accession>A0A2S7TB88</accession>
<keyword evidence="3" id="KW-1185">Reference proteome</keyword>
<feature type="transmembrane region" description="Helical" evidence="1">
    <location>
        <begin position="9"/>
        <end position="28"/>
    </location>
</feature>
<name>A0A2S7TB88_9FLAO</name>
<gene>
    <name evidence="2" type="ORF">BST99_04405</name>
</gene>
<evidence type="ECO:0000256" key="1">
    <source>
        <dbReference type="SAM" id="Phobius"/>
    </source>
</evidence>
<comment type="caution">
    <text evidence="2">The sequence shown here is derived from an EMBL/GenBank/DDBJ whole genome shotgun (WGS) entry which is preliminary data.</text>
</comment>
<keyword evidence="1" id="KW-1133">Transmembrane helix</keyword>
<keyword evidence="1" id="KW-0472">Membrane</keyword>
<evidence type="ECO:0000313" key="3">
    <source>
        <dbReference type="Proteomes" id="UP000239366"/>
    </source>
</evidence>
<reference evidence="3" key="1">
    <citation type="submission" date="2016-11" db="EMBL/GenBank/DDBJ databases">
        <title>Trade-off between light-utilization and light-protection in marine flavobacteria.</title>
        <authorList>
            <person name="Kumagai Y."/>
            <person name="Yoshizawa S."/>
            <person name="Kogure K."/>
        </authorList>
    </citation>
    <scope>NUCLEOTIDE SEQUENCE [LARGE SCALE GENOMIC DNA]</scope>
    <source>
        <strain evidence="3">SG-18</strain>
    </source>
</reference>
<organism evidence="2 3">
    <name type="scientific">Aureicoccus marinus</name>
    <dbReference type="NCBI Taxonomy" id="754435"/>
    <lineage>
        <taxon>Bacteria</taxon>
        <taxon>Pseudomonadati</taxon>
        <taxon>Bacteroidota</taxon>
        <taxon>Flavobacteriia</taxon>
        <taxon>Flavobacteriales</taxon>
        <taxon>Flavobacteriaceae</taxon>
        <taxon>Aureicoccus</taxon>
    </lineage>
</organism>